<keyword evidence="2" id="KW-1185">Reference proteome</keyword>
<protein>
    <submittedName>
        <fullName evidence="1">Uncharacterized protein</fullName>
    </submittedName>
</protein>
<evidence type="ECO:0000313" key="2">
    <source>
        <dbReference type="Proteomes" id="UP000054538"/>
    </source>
</evidence>
<organism evidence="1 2">
    <name type="scientific">Paxillus rubicundulus Ve08.2h10</name>
    <dbReference type="NCBI Taxonomy" id="930991"/>
    <lineage>
        <taxon>Eukaryota</taxon>
        <taxon>Fungi</taxon>
        <taxon>Dikarya</taxon>
        <taxon>Basidiomycota</taxon>
        <taxon>Agaricomycotina</taxon>
        <taxon>Agaricomycetes</taxon>
        <taxon>Agaricomycetidae</taxon>
        <taxon>Boletales</taxon>
        <taxon>Paxilineae</taxon>
        <taxon>Paxillaceae</taxon>
        <taxon>Paxillus</taxon>
    </lineage>
</organism>
<name>A0A0D0BP40_9AGAM</name>
<sequence>MSFYLKFLQQFLIFTSSDVVPMYTFPLLLIVDMSLEMMQTIFSCAQIILYTPTPMRFLMKITSLAAQGLVPIGP</sequence>
<dbReference type="AlphaFoldDB" id="A0A0D0BP40"/>
<proteinExistence type="predicted"/>
<reference evidence="1 2" key="1">
    <citation type="submission" date="2014-04" db="EMBL/GenBank/DDBJ databases">
        <authorList>
            <consortium name="DOE Joint Genome Institute"/>
            <person name="Kuo A."/>
            <person name="Kohler A."/>
            <person name="Jargeat P."/>
            <person name="Nagy L.G."/>
            <person name="Floudas D."/>
            <person name="Copeland A."/>
            <person name="Barry K.W."/>
            <person name="Cichocki N."/>
            <person name="Veneault-Fourrey C."/>
            <person name="LaButti K."/>
            <person name="Lindquist E.A."/>
            <person name="Lipzen A."/>
            <person name="Lundell T."/>
            <person name="Morin E."/>
            <person name="Murat C."/>
            <person name="Sun H."/>
            <person name="Tunlid A."/>
            <person name="Henrissat B."/>
            <person name="Grigoriev I.V."/>
            <person name="Hibbett D.S."/>
            <person name="Martin F."/>
            <person name="Nordberg H.P."/>
            <person name="Cantor M.N."/>
            <person name="Hua S.X."/>
        </authorList>
    </citation>
    <scope>NUCLEOTIDE SEQUENCE [LARGE SCALE GENOMIC DNA]</scope>
    <source>
        <strain evidence="1 2">Ve08.2h10</strain>
    </source>
</reference>
<dbReference type="Proteomes" id="UP000054538">
    <property type="component" value="Unassembled WGS sequence"/>
</dbReference>
<accession>A0A0D0BP40</accession>
<gene>
    <name evidence="1" type="ORF">PAXRUDRAFT_21003</name>
</gene>
<reference evidence="2" key="2">
    <citation type="submission" date="2015-01" db="EMBL/GenBank/DDBJ databases">
        <title>Evolutionary Origins and Diversification of the Mycorrhizal Mutualists.</title>
        <authorList>
            <consortium name="DOE Joint Genome Institute"/>
            <consortium name="Mycorrhizal Genomics Consortium"/>
            <person name="Kohler A."/>
            <person name="Kuo A."/>
            <person name="Nagy L.G."/>
            <person name="Floudas D."/>
            <person name="Copeland A."/>
            <person name="Barry K.W."/>
            <person name="Cichocki N."/>
            <person name="Veneault-Fourrey C."/>
            <person name="LaButti K."/>
            <person name="Lindquist E.A."/>
            <person name="Lipzen A."/>
            <person name="Lundell T."/>
            <person name="Morin E."/>
            <person name="Murat C."/>
            <person name="Riley R."/>
            <person name="Ohm R."/>
            <person name="Sun H."/>
            <person name="Tunlid A."/>
            <person name="Henrissat B."/>
            <person name="Grigoriev I.V."/>
            <person name="Hibbett D.S."/>
            <person name="Martin F."/>
        </authorList>
    </citation>
    <scope>NUCLEOTIDE SEQUENCE [LARGE SCALE GENOMIC DNA]</scope>
    <source>
        <strain evidence="2">Ve08.2h10</strain>
    </source>
</reference>
<dbReference type="HOGENOM" id="CLU_2688530_0_0_1"/>
<dbReference type="EMBL" id="KN829891">
    <property type="protein sequence ID" value="KIK73307.1"/>
    <property type="molecule type" value="Genomic_DNA"/>
</dbReference>
<dbReference type="InParanoid" id="A0A0D0BP40"/>
<evidence type="ECO:0000313" key="1">
    <source>
        <dbReference type="EMBL" id="KIK73307.1"/>
    </source>
</evidence>